<sequence length="218" mass="24941">MGWLSAITISELVFSTLVRAFYSKVTYDMGGLITSTIRGVEICLNPESICHIFDIAPIGLKVYKSKMWLTMPGFEPREAIQGICGLPNAHGMGKPSTHNLTVSSRLLHHMLHFIFLPWGGHRDKVSYYKAFLINSIMSRRRIYLGYLMMMHMIACCESTTHVLPYGRFLSRVFKDADIDLSRETDFKAPSTYDTYDDQSMGWMKFEKASDGSWIKKKE</sequence>
<dbReference type="Pfam" id="PF20167">
    <property type="entry name" value="Transposase_32"/>
    <property type="match status" value="1"/>
</dbReference>
<reference evidence="3" key="1">
    <citation type="journal article" date="2007" name="PLoS ONE">
        <title>The first genome sequence of an elite grapevine cultivar (Pinot noir Vitis vinifera L.): coping with a highly heterozygous genome.</title>
        <authorList>
            <person name="Velasco R."/>
            <person name="Zharkikh A."/>
            <person name="Troggio M."/>
            <person name="Cartwright D.A."/>
            <person name="Cestaro A."/>
            <person name="Pruss D."/>
            <person name="Pindo M."/>
            <person name="FitzGerald L.M."/>
            <person name="Vezzulli S."/>
            <person name="Reid J."/>
            <person name="Malacarne G."/>
            <person name="Iliev D."/>
            <person name="Coppola G."/>
            <person name="Wardell B."/>
            <person name="Micheletti D."/>
            <person name="Macalma T."/>
            <person name="Facci M."/>
            <person name="Mitchell J.T."/>
            <person name="Perazzolli M."/>
            <person name="Eldredge G."/>
            <person name="Gatto P."/>
            <person name="Oyzerski R."/>
            <person name="Moretto M."/>
            <person name="Gutin N."/>
            <person name="Stefanini M."/>
            <person name="Chen Y."/>
            <person name="Segala C."/>
            <person name="Davenport C."/>
            <person name="Dematte L."/>
            <person name="Mraz A."/>
            <person name="Battilana J."/>
            <person name="Stormo K."/>
            <person name="Costa F."/>
            <person name="Tao Q."/>
            <person name="Si-Ammour A."/>
            <person name="Harkins T."/>
            <person name="Lackey A."/>
            <person name="Perbost C."/>
            <person name="Taillon B."/>
            <person name="Stella A."/>
            <person name="Solovyev V."/>
            <person name="Fawcett J.A."/>
            <person name="Sterck L."/>
            <person name="Vandepoele K."/>
            <person name="Grando S.M."/>
            <person name="Toppo S."/>
            <person name="Moser C."/>
            <person name="Lanchbury J."/>
            <person name="Bogden R."/>
            <person name="Skolnick M."/>
            <person name="Sgaramella V."/>
            <person name="Bhatnagar S.K."/>
            <person name="Fontana P."/>
            <person name="Gutin A."/>
            <person name="Van de Peer Y."/>
            <person name="Salamini F."/>
            <person name="Viola R."/>
        </authorList>
    </citation>
    <scope>NUCLEOTIDE SEQUENCE</scope>
</reference>
<keyword evidence="1" id="KW-0732">Signal</keyword>
<organism evidence="3">
    <name type="scientific">Vitis vinifera</name>
    <name type="common">Grape</name>
    <dbReference type="NCBI Taxonomy" id="29760"/>
    <lineage>
        <taxon>Eukaryota</taxon>
        <taxon>Viridiplantae</taxon>
        <taxon>Streptophyta</taxon>
        <taxon>Embryophyta</taxon>
        <taxon>Tracheophyta</taxon>
        <taxon>Spermatophyta</taxon>
        <taxon>Magnoliopsida</taxon>
        <taxon>eudicotyledons</taxon>
        <taxon>Gunneridae</taxon>
        <taxon>Pentapetalae</taxon>
        <taxon>rosids</taxon>
        <taxon>Vitales</taxon>
        <taxon>Vitaceae</taxon>
        <taxon>Viteae</taxon>
        <taxon>Vitis</taxon>
    </lineage>
</organism>
<protein>
    <recommendedName>
        <fullName evidence="2">Putative plant transposon protein domain-containing protein</fullName>
    </recommendedName>
</protein>
<feature type="chain" id="PRO_5002679425" description="Putative plant transposon protein domain-containing protein" evidence="1">
    <location>
        <begin position="21"/>
        <end position="218"/>
    </location>
</feature>
<proteinExistence type="predicted"/>
<dbReference type="EMBL" id="AM444372">
    <property type="protein sequence ID" value="CAN69613.1"/>
    <property type="molecule type" value="Genomic_DNA"/>
</dbReference>
<evidence type="ECO:0000256" key="1">
    <source>
        <dbReference type="SAM" id="SignalP"/>
    </source>
</evidence>
<feature type="signal peptide" evidence="1">
    <location>
        <begin position="1"/>
        <end position="20"/>
    </location>
</feature>
<name>A5B2J8_VITVI</name>
<gene>
    <name evidence="3" type="ORF">VITISV_035010</name>
</gene>
<accession>A5B2J8</accession>
<evidence type="ECO:0000259" key="2">
    <source>
        <dbReference type="Pfam" id="PF20167"/>
    </source>
</evidence>
<evidence type="ECO:0000313" key="3">
    <source>
        <dbReference type="EMBL" id="CAN69613.1"/>
    </source>
</evidence>
<dbReference type="InterPro" id="IPR046796">
    <property type="entry name" value="Transposase_32_dom"/>
</dbReference>
<dbReference type="AlphaFoldDB" id="A5B2J8"/>
<feature type="domain" description="Putative plant transposon protein" evidence="2">
    <location>
        <begin position="2"/>
        <end position="179"/>
    </location>
</feature>